<evidence type="ECO:0000313" key="3">
    <source>
        <dbReference type="Proteomes" id="UP000007799"/>
    </source>
</evidence>
<dbReference type="KEGG" id="sre:PTSG_08471"/>
<sequence>MSIWDKDKGKFDPNLESDQLVFLQQRRYTDVRHGTRKFSREMVALDDETEDFPEVVRMNTLYESDDEDDNGNSAGAQQDTEQETDIDRPTLKLQPATSLTLPRSYTSNITYRQLKRNVCCGGARGVSWLGAMQGRIQASLNPGGWVPGVRSLHNFKEDWVLSDCDPKLGFDCTLSAFRGLSITRGVQHVVAKADTSNFDLELHIYTRAEWLDVIRISFNQVVRGHLVAPMGGCIATVVAYSTGLLPCSLPLAPLLNMALCWVPFSDGKENERRVSLLRLRVSQAVTLRRSHA</sequence>
<evidence type="ECO:0000313" key="2">
    <source>
        <dbReference type="EMBL" id="EGD77375.1"/>
    </source>
</evidence>
<dbReference type="Proteomes" id="UP000007799">
    <property type="component" value="Unassembled WGS sequence"/>
</dbReference>
<dbReference type="eggNOG" id="ENOG502S76K">
    <property type="taxonomic scope" value="Eukaryota"/>
</dbReference>
<dbReference type="RefSeq" id="XP_004990719.1">
    <property type="nucleotide sequence ID" value="XM_004990662.1"/>
</dbReference>
<dbReference type="EMBL" id="GL832977">
    <property type="protein sequence ID" value="EGD77375.1"/>
    <property type="molecule type" value="Genomic_DNA"/>
</dbReference>
<dbReference type="GeneID" id="16071277"/>
<name>F2UJS6_SALR5</name>
<dbReference type="OrthoDB" id="9993283at2759"/>
<organism evidence="3">
    <name type="scientific">Salpingoeca rosetta (strain ATCC 50818 / BSB-021)</name>
    <dbReference type="NCBI Taxonomy" id="946362"/>
    <lineage>
        <taxon>Eukaryota</taxon>
        <taxon>Choanoflagellata</taxon>
        <taxon>Craspedida</taxon>
        <taxon>Salpingoecidae</taxon>
        <taxon>Salpingoeca</taxon>
    </lineage>
</organism>
<protein>
    <submittedName>
        <fullName evidence="2">Uncharacterized protein</fullName>
    </submittedName>
</protein>
<gene>
    <name evidence="2" type="ORF">PTSG_08471</name>
</gene>
<dbReference type="InParanoid" id="F2UJS6"/>
<dbReference type="AlphaFoldDB" id="F2UJS6"/>
<accession>F2UJS6</accession>
<reference evidence="2" key="1">
    <citation type="submission" date="2009-08" db="EMBL/GenBank/DDBJ databases">
        <title>Annotation of Salpingoeca rosetta.</title>
        <authorList>
            <consortium name="The Broad Institute Genome Sequencing Platform"/>
            <person name="Russ C."/>
            <person name="Cuomo C."/>
            <person name="Burger G."/>
            <person name="Gray M.W."/>
            <person name="Holland P.W.H."/>
            <person name="King N."/>
            <person name="Lang F.B.F."/>
            <person name="Roger A.J."/>
            <person name="Ruiz-Trillo I."/>
            <person name="Young S.K."/>
            <person name="Zeng Q."/>
            <person name="Gargeya S."/>
            <person name="Alvarado L."/>
            <person name="Berlin A."/>
            <person name="Chapman S.B."/>
            <person name="Chen Z."/>
            <person name="Freedman E."/>
            <person name="Gellesch M."/>
            <person name="Goldberg J."/>
            <person name="Griggs A."/>
            <person name="Gujja S."/>
            <person name="Heilman E."/>
            <person name="Heiman D."/>
            <person name="Howarth C."/>
            <person name="Mehta T."/>
            <person name="Neiman D."/>
            <person name="Pearson M."/>
            <person name="Roberts A."/>
            <person name="Saif S."/>
            <person name="Shea T."/>
            <person name="Shenoy N."/>
            <person name="Sisk P."/>
            <person name="Stolte C."/>
            <person name="Sykes S."/>
            <person name="White J."/>
            <person name="Yandava C."/>
            <person name="Haas B."/>
            <person name="Nusbaum C."/>
            <person name="Birren B."/>
        </authorList>
    </citation>
    <scope>NUCLEOTIDE SEQUENCE [LARGE SCALE GENOMIC DNA]</scope>
    <source>
        <strain evidence="2">ATCC 50818</strain>
    </source>
</reference>
<keyword evidence="3" id="KW-1185">Reference proteome</keyword>
<feature type="region of interest" description="Disordered" evidence="1">
    <location>
        <begin position="62"/>
        <end position="90"/>
    </location>
</feature>
<evidence type="ECO:0000256" key="1">
    <source>
        <dbReference type="SAM" id="MobiDB-lite"/>
    </source>
</evidence>
<proteinExistence type="predicted"/>